<accession>A0ABZ0URI5</accession>
<evidence type="ECO:0000313" key="1">
    <source>
        <dbReference type="EMBL" id="WPX97861.1"/>
    </source>
</evidence>
<proteinExistence type="predicted"/>
<evidence type="ECO:0000313" key="2">
    <source>
        <dbReference type="Proteomes" id="UP001325140"/>
    </source>
</evidence>
<organism evidence="1 2">
    <name type="scientific">Candidatus Fokinia crypta</name>
    <dbReference type="NCBI Taxonomy" id="1920990"/>
    <lineage>
        <taxon>Bacteria</taxon>
        <taxon>Pseudomonadati</taxon>
        <taxon>Pseudomonadota</taxon>
        <taxon>Alphaproteobacteria</taxon>
        <taxon>Rickettsiales</taxon>
        <taxon>Candidatus Midichloriaceae</taxon>
        <taxon>Candidatus Fokinia</taxon>
    </lineage>
</organism>
<dbReference type="EMBL" id="CP110343">
    <property type="protein sequence ID" value="WPX97861.1"/>
    <property type="molecule type" value="Genomic_DNA"/>
</dbReference>
<name>A0ABZ0URI5_9RICK</name>
<sequence>MSLFLYFTKGIACLFSKVKSLLENKKKHIVKYLLNLQLSITTGIVDLY</sequence>
<protein>
    <submittedName>
        <fullName evidence="1">Uncharacterized protein</fullName>
    </submittedName>
</protein>
<dbReference type="Proteomes" id="UP001325140">
    <property type="component" value="Chromosome"/>
</dbReference>
<keyword evidence="2" id="KW-1185">Reference proteome</keyword>
<reference evidence="1" key="1">
    <citation type="submission" date="2022-10" db="EMBL/GenBank/DDBJ databases">
        <title>Host association and intracellularity evolved multiple times independently in the Rickettsiales.</title>
        <authorList>
            <person name="Castelli M."/>
            <person name="Nardi T."/>
            <person name="Gammuto L."/>
            <person name="Bellinzona G."/>
            <person name="Sabaneyeva E."/>
            <person name="Potekhin A."/>
            <person name="Serra V."/>
            <person name="Petroni G."/>
            <person name="Sassera D."/>
        </authorList>
    </citation>
    <scope>NUCLEOTIDE SEQUENCE [LARGE SCALE GENOMIC DNA]</scope>
    <source>
        <strain evidence="1">US_Bl 11III1</strain>
    </source>
</reference>
<gene>
    <name evidence="1" type="ORF">Fokcrypt_00384</name>
</gene>